<sequence length="136" mass="15870">MNDNANSLVLIIDQDFQLWQSQVACAITFHDMSRRNMSTDWVISMRVLYDTQPYIHAIKFGINHCTSLFEASSGEICKKMPKMLTLSSQPQDKNELFVEFMTKVDKRLHCIKQVFKTKLMELSTVKRMDNLMRSRG</sequence>
<name>W6U1U5_ECHGR</name>
<comment type="caution">
    <text evidence="1">The sequence shown here is derived from an EMBL/GenBank/DDBJ whole genome shotgun (WGS) entry which is preliminary data.</text>
</comment>
<evidence type="ECO:0000313" key="2">
    <source>
        <dbReference type="Proteomes" id="UP000019149"/>
    </source>
</evidence>
<protein>
    <submittedName>
        <fullName evidence="1">Uncharacterized protein</fullName>
    </submittedName>
</protein>
<dbReference type="Proteomes" id="UP000019149">
    <property type="component" value="Unassembled WGS sequence"/>
</dbReference>
<dbReference type="KEGG" id="egl:EGR_10114"/>
<gene>
    <name evidence="1" type="ORF">EGR_10114</name>
</gene>
<reference evidence="1 2" key="1">
    <citation type="journal article" date="2013" name="Nat. Genet.">
        <title>The genome of the hydatid tapeworm Echinococcus granulosus.</title>
        <authorList>
            <person name="Zheng H."/>
            <person name="Zhang W."/>
            <person name="Zhang L."/>
            <person name="Zhang Z."/>
            <person name="Li J."/>
            <person name="Lu G."/>
            <person name="Zhu Y."/>
            <person name="Wang Y."/>
            <person name="Huang Y."/>
            <person name="Liu J."/>
            <person name="Kang H."/>
            <person name="Chen J."/>
            <person name="Wang L."/>
            <person name="Chen A."/>
            <person name="Yu S."/>
            <person name="Gao Z."/>
            <person name="Jin L."/>
            <person name="Gu W."/>
            <person name="Wang Z."/>
            <person name="Zhao L."/>
            <person name="Shi B."/>
            <person name="Wen H."/>
            <person name="Lin R."/>
            <person name="Jones M.K."/>
            <person name="Brejova B."/>
            <person name="Vinar T."/>
            <person name="Zhao G."/>
            <person name="McManus D.P."/>
            <person name="Chen Z."/>
            <person name="Zhou Y."/>
            <person name="Wang S."/>
        </authorList>
    </citation>
    <scope>NUCLEOTIDE SEQUENCE [LARGE SCALE GENOMIC DNA]</scope>
</reference>
<dbReference type="RefSeq" id="XP_024346214.1">
    <property type="nucleotide sequence ID" value="XM_024499363.1"/>
</dbReference>
<keyword evidence="2" id="KW-1185">Reference proteome</keyword>
<proteinExistence type="predicted"/>
<dbReference type="AlphaFoldDB" id="W6U1U5"/>
<dbReference type="CTD" id="36345829"/>
<evidence type="ECO:0000313" key="1">
    <source>
        <dbReference type="EMBL" id="EUB55018.1"/>
    </source>
</evidence>
<accession>W6U1U5</accession>
<organism evidence="1 2">
    <name type="scientific">Echinococcus granulosus</name>
    <name type="common">Hydatid tapeworm</name>
    <dbReference type="NCBI Taxonomy" id="6210"/>
    <lineage>
        <taxon>Eukaryota</taxon>
        <taxon>Metazoa</taxon>
        <taxon>Spiralia</taxon>
        <taxon>Lophotrochozoa</taxon>
        <taxon>Platyhelminthes</taxon>
        <taxon>Cestoda</taxon>
        <taxon>Eucestoda</taxon>
        <taxon>Cyclophyllidea</taxon>
        <taxon>Taeniidae</taxon>
        <taxon>Echinococcus</taxon>
        <taxon>Echinococcus granulosus group</taxon>
    </lineage>
</organism>
<dbReference type="GeneID" id="36345829"/>
<dbReference type="EMBL" id="APAU02000191">
    <property type="protein sequence ID" value="EUB55018.1"/>
    <property type="molecule type" value="Genomic_DNA"/>
</dbReference>